<name>I0WDZ6_9FLAO</name>
<proteinExistence type="inferred from homology"/>
<comment type="similarity">
    <text evidence="5">Belongs to the adenylate kinase family.</text>
</comment>
<dbReference type="InterPro" id="IPR000836">
    <property type="entry name" value="PRTase_dom"/>
</dbReference>
<comment type="catalytic activity">
    <reaction evidence="5">
        <text>AMP + ATP = 2 ADP</text>
        <dbReference type="Rhea" id="RHEA:12973"/>
        <dbReference type="ChEBI" id="CHEBI:30616"/>
        <dbReference type="ChEBI" id="CHEBI:456215"/>
        <dbReference type="ChEBI" id="CHEBI:456216"/>
        <dbReference type="EC" id="2.7.4.3"/>
    </reaction>
</comment>
<dbReference type="UniPathway" id="UPA00588">
    <property type="reaction ID" value="UER00649"/>
</dbReference>
<evidence type="ECO:0000256" key="5">
    <source>
        <dbReference type="HAMAP-Rule" id="MF_00235"/>
    </source>
</evidence>
<comment type="subunit">
    <text evidence="5">Monomer.</text>
</comment>
<dbReference type="PRINTS" id="PR00094">
    <property type="entry name" value="ADENYLTKNASE"/>
</dbReference>
<dbReference type="AlphaFoldDB" id="I0WDZ6"/>
<evidence type="ECO:0000313" key="8">
    <source>
        <dbReference type="Proteomes" id="UP000005938"/>
    </source>
</evidence>
<dbReference type="InterPro" id="IPR029057">
    <property type="entry name" value="PRTase-like"/>
</dbReference>
<reference evidence="7 8" key="1">
    <citation type="journal article" date="2012" name="J. Bacteriol.">
        <title>Genome Sequence of the Halotolerant Bacterium Imtechella halotolerans K1T.</title>
        <authorList>
            <person name="Kumar S."/>
            <person name="Vikram S."/>
            <person name="Subramanian S."/>
            <person name="Raghava G.P."/>
            <person name="Pinnaka A.K."/>
        </authorList>
    </citation>
    <scope>NUCLEOTIDE SEQUENCE [LARGE SCALE GENOMIC DNA]</scope>
    <source>
        <strain evidence="7 8">K1</strain>
    </source>
</reference>
<evidence type="ECO:0000259" key="6">
    <source>
        <dbReference type="Pfam" id="PF00156"/>
    </source>
</evidence>
<dbReference type="HAMAP" id="MF_00235">
    <property type="entry name" value="Adenylate_kinase_Adk"/>
    <property type="match status" value="1"/>
</dbReference>
<comment type="pathway">
    <text evidence="5">Purine metabolism; AMP biosynthesis via salvage pathway; AMP from ADP: step 1/1.</text>
</comment>
<organism evidence="7 8">
    <name type="scientific">Imtechella halotolerans K1</name>
    <dbReference type="NCBI Taxonomy" id="946077"/>
    <lineage>
        <taxon>Bacteria</taxon>
        <taxon>Pseudomonadati</taxon>
        <taxon>Bacteroidota</taxon>
        <taxon>Flavobacteriia</taxon>
        <taxon>Flavobacteriales</taxon>
        <taxon>Flavobacteriaceae</taxon>
        <taxon>Imtechella</taxon>
    </lineage>
</organism>
<evidence type="ECO:0000256" key="4">
    <source>
        <dbReference type="ARBA" id="ARBA00022777"/>
    </source>
</evidence>
<dbReference type="STRING" id="946077.W5A_08777"/>
<feature type="binding site" evidence="5">
    <location>
        <begin position="280"/>
        <end position="283"/>
    </location>
    <ligand>
        <name>AMP</name>
        <dbReference type="ChEBI" id="CHEBI:456215"/>
    </ligand>
</feature>
<dbReference type="NCBIfam" id="NF011104">
    <property type="entry name" value="PRK14531.1"/>
    <property type="match status" value="1"/>
</dbReference>
<feature type="binding site" evidence="5">
    <location>
        <begin position="205"/>
        <end position="210"/>
    </location>
    <ligand>
        <name>ATP</name>
        <dbReference type="ChEBI" id="CHEBI:30616"/>
    </ligand>
</feature>
<evidence type="ECO:0000313" key="7">
    <source>
        <dbReference type="EMBL" id="EID74612.1"/>
    </source>
</evidence>
<dbReference type="CDD" id="cd01428">
    <property type="entry name" value="ADK"/>
    <property type="match status" value="1"/>
</dbReference>
<dbReference type="EC" id="2.7.4.3" evidence="5"/>
<dbReference type="PANTHER" id="PTHR23359">
    <property type="entry name" value="NUCLEOTIDE KINASE"/>
    <property type="match status" value="1"/>
</dbReference>
<feature type="region of interest" description="NMP" evidence="5">
    <location>
        <begin position="225"/>
        <end position="254"/>
    </location>
</feature>
<dbReference type="InterPro" id="IPR033690">
    <property type="entry name" value="Adenylat_kinase_CS"/>
</dbReference>
<dbReference type="SUPFAM" id="SSF53271">
    <property type="entry name" value="PRTase-like"/>
    <property type="match status" value="1"/>
</dbReference>
<evidence type="ECO:0000256" key="2">
    <source>
        <dbReference type="ARBA" id="ARBA00022727"/>
    </source>
</evidence>
<evidence type="ECO:0000256" key="3">
    <source>
        <dbReference type="ARBA" id="ARBA00022741"/>
    </source>
</evidence>
<comment type="subcellular location">
    <subcellularLocation>
        <location evidence="5">Cytoplasm</location>
    </subcellularLocation>
</comment>
<feature type="binding site" evidence="5">
    <location>
        <position position="287"/>
    </location>
    <ligand>
        <name>AMP</name>
        <dbReference type="ChEBI" id="CHEBI:456215"/>
    </ligand>
</feature>
<dbReference type="NCBIfam" id="NF001381">
    <property type="entry name" value="PRK00279.1-3"/>
    <property type="match status" value="1"/>
</dbReference>
<feature type="binding site" evidence="5">
    <location>
        <position position="231"/>
    </location>
    <ligand>
        <name>AMP</name>
        <dbReference type="ChEBI" id="CHEBI:456215"/>
    </ligand>
</feature>
<accession>I0WDZ6</accession>
<feature type="binding site" evidence="5">
    <location>
        <position position="340"/>
    </location>
    <ligand>
        <name>AMP</name>
        <dbReference type="ChEBI" id="CHEBI:456215"/>
    </ligand>
</feature>
<feature type="domain" description="Phosphoribosyltransferase" evidence="6">
    <location>
        <begin position="33"/>
        <end position="177"/>
    </location>
</feature>
<comment type="domain">
    <text evidence="5">Consists of three domains, a large central CORE domain and two small peripheral domains, NMPbind and LID, which undergo movements during catalysis. The LID domain closes over the site of phosphoryl transfer upon ATP binding. Assembling and dissambling the active center during each catalytic cycle provides an effective means to prevent ATP hydrolysis.</text>
</comment>
<keyword evidence="4 5" id="KW-0418">Kinase</keyword>
<dbReference type="PROSITE" id="PS00113">
    <property type="entry name" value="ADENYLATE_KINASE"/>
    <property type="match status" value="1"/>
</dbReference>
<dbReference type="GO" id="GO:0005737">
    <property type="term" value="C:cytoplasm"/>
    <property type="evidence" value="ECO:0007669"/>
    <property type="project" value="UniProtKB-SubCell"/>
</dbReference>
<dbReference type="NCBIfam" id="NF011101">
    <property type="entry name" value="PRK14528.1"/>
    <property type="match status" value="1"/>
</dbReference>
<dbReference type="CDD" id="cd06223">
    <property type="entry name" value="PRTases_typeI"/>
    <property type="match status" value="1"/>
</dbReference>
<feature type="binding site" evidence="5">
    <location>
        <position position="368"/>
    </location>
    <ligand>
        <name>ATP</name>
        <dbReference type="ChEBI" id="CHEBI:30616"/>
    </ligand>
</feature>
<dbReference type="RefSeq" id="WP_008239605.1">
    <property type="nucleotide sequence ID" value="NZ_AJJU01000010.1"/>
</dbReference>
<dbReference type="Gene3D" id="3.40.50.2020">
    <property type="match status" value="1"/>
</dbReference>
<feature type="binding site" evidence="5">
    <location>
        <position position="226"/>
    </location>
    <ligand>
        <name>AMP</name>
        <dbReference type="ChEBI" id="CHEBI:456215"/>
    </ligand>
</feature>
<dbReference type="Gene3D" id="3.40.50.300">
    <property type="entry name" value="P-loop containing nucleotide triphosphate hydrolases"/>
    <property type="match status" value="1"/>
</dbReference>
<protein>
    <recommendedName>
        <fullName evidence="5">Adenylate kinase</fullName>
        <shortName evidence="5">AK</shortName>
        <ecNumber evidence="5">2.7.4.3</ecNumber>
    </recommendedName>
    <alternativeName>
        <fullName evidence="5">ATP-AMP transphosphorylase</fullName>
    </alternativeName>
    <alternativeName>
        <fullName evidence="5">ATP:AMP phosphotransferase</fullName>
    </alternativeName>
    <alternativeName>
        <fullName evidence="5">Adenylate monophosphate kinase</fullName>
    </alternativeName>
</protein>
<dbReference type="Pfam" id="PF00406">
    <property type="entry name" value="ADK"/>
    <property type="match status" value="1"/>
</dbReference>
<keyword evidence="1 5" id="KW-0808">Transferase</keyword>
<dbReference type="eggNOG" id="COG0563">
    <property type="taxonomic scope" value="Bacteria"/>
</dbReference>
<feature type="binding site" evidence="5">
    <location>
        <position position="328"/>
    </location>
    <ligand>
        <name>AMP</name>
        <dbReference type="ChEBI" id="CHEBI:456215"/>
    </ligand>
</feature>
<dbReference type="InterPro" id="IPR027417">
    <property type="entry name" value="P-loop_NTPase"/>
</dbReference>
<dbReference type="OrthoDB" id="9805030at2"/>
<dbReference type="eggNOG" id="COG0634">
    <property type="taxonomic scope" value="Bacteria"/>
</dbReference>
<feature type="binding site" evidence="5">
    <location>
        <begin position="252"/>
        <end position="254"/>
    </location>
    <ligand>
        <name>AMP</name>
        <dbReference type="ChEBI" id="CHEBI:456215"/>
    </ligand>
</feature>
<gene>
    <name evidence="5" type="primary">adk</name>
    <name evidence="7" type="ORF">W5A_08777</name>
</gene>
<dbReference type="GO" id="GO:0044209">
    <property type="term" value="P:AMP salvage"/>
    <property type="evidence" value="ECO:0007669"/>
    <property type="project" value="UniProtKB-UniRule"/>
</dbReference>
<keyword evidence="3 5" id="KW-0547">Nucleotide-binding</keyword>
<keyword evidence="5" id="KW-0067">ATP-binding</keyword>
<comment type="caution">
    <text evidence="5">Lacks conserved residue(s) required for the propagation of feature annotation.</text>
</comment>
<dbReference type="SUPFAM" id="SSF52540">
    <property type="entry name" value="P-loop containing nucleoside triphosphate hydrolases"/>
    <property type="match status" value="1"/>
</dbReference>
<dbReference type="NCBIfam" id="NF011105">
    <property type="entry name" value="PRK14532.1"/>
    <property type="match status" value="1"/>
</dbReference>
<keyword evidence="2 5" id="KW-0545">Nucleotide biosynthesis</keyword>
<evidence type="ECO:0000256" key="1">
    <source>
        <dbReference type="ARBA" id="ARBA00022679"/>
    </source>
</evidence>
<dbReference type="Proteomes" id="UP000005938">
    <property type="component" value="Unassembled WGS sequence"/>
</dbReference>
<keyword evidence="5" id="KW-0963">Cytoplasm</keyword>
<dbReference type="Pfam" id="PF00156">
    <property type="entry name" value="Pribosyltran"/>
    <property type="match status" value="1"/>
</dbReference>
<dbReference type="PATRIC" id="fig|946077.3.peg.1778"/>
<dbReference type="GO" id="GO:0005524">
    <property type="term" value="F:ATP binding"/>
    <property type="evidence" value="ECO:0007669"/>
    <property type="project" value="UniProtKB-UniRule"/>
</dbReference>
<dbReference type="EMBL" id="AJJU01000010">
    <property type="protein sequence ID" value="EID74612.1"/>
    <property type="molecule type" value="Genomic_DNA"/>
</dbReference>
<dbReference type="NCBIfam" id="NF011100">
    <property type="entry name" value="PRK14527.1"/>
    <property type="match status" value="1"/>
</dbReference>
<feature type="binding site" evidence="5">
    <location>
        <position position="322"/>
    </location>
    <ligand>
        <name>ATP</name>
        <dbReference type="ChEBI" id="CHEBI:30616"/>
    </ligand>
</feature>
<keyword evidence="8" id="KW-1185">Reference proteome</keyword>
<sequence length="389" mass="43865">MKNHYSIFASLNFLNTVIRVHDKYFIPFIGASEIDSQIDRLVKEVCADLDGEVPIFVAVLNGAFMFASDFVKKFPNDCEITFVKLASYSGTSTTGVIKELVGISHELKGRSVVVLEDIVDTGHTLVELKRILESHDVKSLKIATLFFKPEAYTKDIFLDYIGFSIPNKFILGYGLDYDEYGRNLPEVYQLKQNNMINLVLFGKPGAGKGTQAEFLKEKYQLVHISTGDVFRYNIKNETALGTLAKSYMDRGELVPDEVTINMLQEEVDKNVDAKGFIFDGFPRTTAQAEALDSFLESKEMKIDATIALEADDEELIQRLLERGKVSGRTDDQDEEKIRNRFEEYNQKTSPLIDFYTEQGKFISVNGIGSIEEITQRLSNVIDSLETVNG</sequence>
<comment type="caution">
    <text evidence="7">The sequence shown here is derived from an EMBL/GenBank/DDBJ whole genome shotgun (WGS) entry which is preliminary data.</text>
</comment>
<dbReference type="InterPro" id="IPR000850">
    <property type="entry name" value="Adenylat/UMP-CMP_kin"/>
</dbReference>
<comment type="function">
    <text evidence="5">Catalyzes the reversible transfer of the terminal phosphate group between ATP and AMP. Plays an important role in cellular energy homeostasis and in adenine nucleotide metabolism.</text>
</comment>
<dbReference type="GO" id="GO:0004017">
    <property type="term" value="F:AMP kinase activity"/>
    <property type="evidence" value="ECO:0007669"/>
    <property type="project" value="UniProtKB-UniRule"/>
</dbReference>